<dbReference type="GO" id="GO:0003824">
    <property type="term" value="F:catalytic activity"/>
    <property type="evidence" value="ECO:0007669"/>
    <property type="project" value="InterPro"/>
</dbReference>
<name>A0A0B5BD54_9BACT</name>
<comment type="cofactor">
    <cofactor evidence="1">
        <name>[4Fe-4S] cluster</name>
        <dbReference type="ChEBI" id="CHEBI:49883"/>
    </cofactor>
</comment>
<feature type="domain" description="Radical SAM core" evidence="7">
    <location>
        <begin position="191"/>
        <end position="405"/>
    </location>
</feature>
<protein>
    <submittedName>
        <fullName evidence="8">Magnesium-protoporphyrin IX monomethyl ester oxidative cyclase</fullName>
    </submittedName>
</protein>
<evidence type="ECO:0000256" key="5">
    <source>
        <dbReference type="ARBA" id="ARBA00023014"/>
    </source>
</evidence>
<keyword evidence="4" id="KW-0408">Iron</keyword>
<evidence type="ECO:0000259" key="7">
    <source>
        <dbReference type="PROSITE" id="PS51918"/>
    </source>
</evidence>
<dbReference type="InterPro" id="IPR006638">
    <property type="entry name" value="Elp3/MiaA/NifB-like_rSAM"/>
</dbReference>
<dbReference type="KEGG" id="gpi:GPICK_15885"/>
<dbReference type="STRING" id="345632.GPICK_15885"/>
<evidence type="ECO:0000313" key="9">
    <source>
        <dbReference type="Proteomes" id="UP000057609"/>
    </source>
</evidence>
<dbReference type="PANTHER" id="PTHR43409:SF13">
    <property type="entry name" value="ANAEROBIC MAGNESIUM-PROTOPORPHYRIN IX MONOMETHYL ESTER CYCLASE"/>
    <property type="match status" value="1"/>
</dbReference>
<dbReference type="InterPro" id="IPR051198">
    <property type="entry name" value="BchE-like"/>
</dbReference>
<evidence type="ECO:0000256" key="2">
    <source>
        <dbReference type="ARBA" id="ARBA00022691"/>
    </source>
</evidence>
<gene>
    <name evidence="8" type="ORF">GPICK_15885</name>
</gene>
<dbReference type="Pfam" id="PF02310">
    <property type="entry name" value="B12-binding"/>
    <property type="match status" value="1"/>
</dbReference>
<accession>A0A0B5BD54</accession>
<dbReference type="GO" id="GO:0051539">
    <property type="term" value="F:4 iron, 4 sulfur cluster binding"/>
    <property type="evidence" value="ECO:0007669"/>
    <property type="project" value="UniProtKB-KW"/>
</dbReference>
<organism evidence="8 9">
    <name type="scientific">Geobacter pickeringii</name>
    <dbReference type="NCBI Taxonomy" id="345632"/>
    <lineage>
        <taxon>Bacteria</taxon>
        <taxon>Pseudomonadati</taxon>
        <taxon>Thermodesulfobacteriota</taxon>
        <taxon>Desulfuromonadia</taxon>
        <taxon>Geobacterales</taxon>
        <taxon>Geobacteraceae</taxon>
        <taxon>Geobacter</taxon>
    </lineage>
</organism>
<dbReference type="SMART" id="SM00729">
    <property type="entry name" value="Elp3"/>
    <property type="match status" value="1"/>
</dbReference>
<evidence type="ECO:0000256" key="1">
    <source>
        <dbReference type="ARBA" id="ARBA00001966"/>
    </source>
</evidence>
<dbReference type="InterPro" id="IPR006158">
    <property type="entry name" value="Cobalamin-bd"/>
</dbReference>
<dbReference type="Gene3D" id="3.40.50.280">
    <property type="entry name" value="Cobalamin-binding domain"/>
    <property type="match status" value="1"/>
</dbReference>
<dbReference type="InterPro" id="IPR007197">
    <property type="entry name" value="rSAM"/>
</dbReference>
<dbReference type="SFLD" id="SFLDG01082">
    <property type="entry name" value="B12-binding_domain_containing"/>
    <property type="match status" value="1"/>
</dbReference>
<dbReference type="AlphaFoldDB" id="A0A0B5BD54"/>
<keyword evidence="3" id="KW-0479">Metal-binding</keyword>
<keyword evidence="5" id="KW-0411">Iron-sulfur</keyword>
<reference evidence="8 9" key="1">
    <citation type="journal article" date="2015" name="Genome Announc.">
        <title>Complete Genome of Geobacter pickeringii G13T, a Metal-Reducing Isolate from Sedimentary Kaolin Deposits.</title>
        <authorList>
            <person name="Badalamenti J.P."/>
            <person name="Bond D.R."/>
        </authorList>
    </citation>
    <scope>NUCLEOTIDE SEQUENCE [LARGE SCALE GENOMIC DNA]</scope>
    <source>
        <strain evidence="8 9">G13</strain>
    </source>
</reference>
<dbReference type="PROSITE" id="PS51332">
    <property type="entry name" value="B12_BINDING"/>
    <property type="match status" value="1"/>
</dbReference>
<dbReference type="SFLD" id="SFLDG01123">
    <property type="entry name" value="methyltransferase_(Class_B)"/>
    <property type="match status" value="1"/>
</dbReference>
<evidence type="ECO:0000256" key="4">
    <source>
        <dbReference type="ARBA" id="ARBA00023004"/>
    </source>
</evidence>
<proteinExistence type="predicted"/>
<dbReference type="CDD" id="cd01335">
    <property type="entry name" value="Radical_SAM"/>
    <property type="match status" value="1"/>
</dbReference>
<dbReference type="Proteomes" id="UP000057609">
    <property type="component" value="Chromosome"/>
</dbReference>
<evidence type="ECO:0000259" key="6">
    <source>
        <dbReference type="PROSITE" id="PS51332"/>
    </source>
</evidence>
<dbReference type="CDD" id="cd02068">
    <property type="entry name" value="radical_SAM_B12_BD"/>
    <property type="match status" value="1"/>
</dbReference>
<dbReference type="SUPFAM" id="SSF102114">
    <property type="entry name" value="Radical SAM enzymes"/>
    <property type="match status" value="1"/>
</dbReference>
<dbReference type="HOGENOM" id="CLU_021572_4_0_7"/>
<dbReference type="InterPro" id="IPR034466">
    <property type="entry name" value="Methyltransferase_Class_B"/>
</dbReference>
<dbReference type="RefSeq" id="WP_039744856.1">
    <property type="nucleotide sequence ID" value="NZ_CP009788.1"/>
</dbReference>
<evidence type="ECO:0000313" key="8">
    <source>
        <dbReference type="EMBL" id="AJE04653.1"/>
    </source>
</evidence>
<dbReference type="GO" id="GO:0005829">
    <property type="term" value="C:cytosol"/>
    <property type="evidence" value="ECO:0007669"/>
    <property type="project" value="TreeGrafter"/>
</dbReference>
<dbReference type="SFLD" id="SFLDS00029">
    <property type="entry name" value="Radical_SAM"/>
    <property type="match status" value="1"/>
</dbReference>
<dbReference type="PANTHER" id="PTHR43409">
    <property type="entry name" value="ANAEROBIC MAGNESIUM-PROTOPORPHYRIN IX MONOMETHYL ESTER CYCLASE-RELATED"/>
    <property type="match status" value="1"/>
</dbReference>
<dbReference type="GO" id="GO:0031419">
    <property type="term" value="F:cobalamin binding"/>
    <property type="evidence" value="ECO:0007669"/>
    <property type="project" value="InterPro"/>
</dbReference>
<dbReference type="Pfam" id="PF04055">
    <property type="entry name" value="Radical_SAM"/>
    <property type="match status" value="1"/>
</dbReference>
<keyword evidence="9" id="KW-1185">Reference proteome</keyword>
<dbReference type="InterPro" id="IPR058240">
    <property type="entry name" value="rSAM_sf"/>
</dbReference>
<dbReference type="EMBL" id="CP009788">
    <property type="protein sequence ID" value="AJE04653.1"/>
    <property type="molecule type" value="Genomic_DNA"/>
</dbReference>
<dbReference type="Gene3D" id="3.80.30.20">
    <property type="entry name" value="tm_1862 like domain"/>
    <property type="match status" value="1"/>
</dbReference>
<dbReference type="InterPro" id="IPR023404">
    <property type="entry name" value="rSAM_horseshoe"/>
</dbReference>
<dbReference type="GO" id="GO:0046872">
    <property type="term" value="F:metal ion binding"/>
    <property type="evidence" value="ECO:0007669"/>
    <property type="project" value="UniProtKB-KW"/>
</dbReference>
<dbReference type="OrthoDB" id="9762608at2"/>
<sequence>MDTNKTILFATPPYHCGVVEVAGRWIPLNFVYLAGAARQAGWVPAIYDAMTKDHGYPEMEARFRREKASVVATTAITATINDAVKTLELAKRVDPATVTILGGVHPTFCYEEVLRTTAAVDFIVRGEGEATIRELLAALAEGTDPARVPGLAFRRDGETVVTPSRRFHDSLDDLPAAWDLLDWPDYKYFVIPNSRLGAISTSRGCSHDCIFCSQQKFWEKSWRFRDPQKVADEIESLYRTYGVNVFLIADEYPTSDRERWETLLDAVIAKDIPVYLLMETRAPDIIRDRDILWKYRKAGVVHIYLGLEATDQVTLDFIRKEIDADESKLALDLIHEHGIVTETSFVLGFPHETKKNIERTLKLAQYYNPDNAHFLAITPWPYADLYDEVKPYIRVHDYSKYNLIDPIIEPKRMSLLQVDVAIVDCYRKFYMKKLPEVLALRDDFKRDYLMKAMKLIMGSSFIIKKLGKGTLGKVPAKIEEMMRQGKASDQR</sequence>
<evidence type="ECO:0000256" key="3">
    <source>
        <dbReference type="ARBA" id="ARBA00022723"/>
    </source>
</evidence>
<keyword evidence="2" id="KW-0949">S-adenosyl-L-methionine</keyword>
<feature type="domain" description="B12-binding" evidence="6">
    <location>
        <begin position="13"/>
        <end position="146"/>
    </location>
</feature>
<dbReference type="PROSITE" id="PS51918">
    <property type="entry name" value="RADICAL_SAM"/>
    <property type="match status" value="1"/>
</dbReference>